<evidence type="ECO:0000259" key="12">
    <source>
        <dbReference type="PROSITE" id="PS51217"/>
    </source>
</evidence>
<evidence type="ECO:0000256" key="8">
    <source>
        <dbReference type="ARBA" id="ARBA00034808"/>
    </source>
</evidence>
<evidence type="ECO:0000256" key="1">
    <source>
        <dbReference type="ARBA" id="ARBA00009922"/>
    </source>
</evidence>
<dbReference type="Gene3D" id="3.40.50.300">
    <property type="entry name" value="P-loop containing nucleotide triphosphate hydrolases"/>
    <property type="match status" value="2"/>
</dbReference>
<gene>
    <name evidence="13" type="ORF">B0681_00895</name>
</gene>
<keyword evidence="4 10" id="KW-0347">Helicase</keyword>
<keyword evidence="2 10" id="KW-0547">Nucleotide-binding</keyword>
<dbReference type="PANTHER" id="PTHR11070:SF3">
    <property type="entry name" value="DNA 3'-5' HELICASE"/>
    <property type="match status" value="1"/>
</dbReference>
<dbReference type="STRING" id="573983.B0681_00895"/>
<comment type="catalytic activity">
    <reaction evidence="7">
        <text>Couples ATP hydrolysis with the unwinding of duplex DNA by translocating in the 3'-5' direction.</text>
        <dbReference type="EC" id="5.6.2.4"/>
    </reaction>
</comment>
<evidence type="ECO:0000256" key="10">
    <source>
        <dbReference type="PROSITE-ProRule" id="PRU00560"/>
    </source>
</evidence>
<keyword evidence="5 10" id="KW-0067">ATP-binding</keyword>
<evidence type="ECO:0000256" key="3">
    <source>
        <dbReference type="ARBA" id="ARBA00022801"/>
    </source>
</evidence>
<dbReference type="EC" id="5.6.2.4" evidence="8"/>
<evidence type="ECO:0000256" key="7">
    <source>
        <dbReference type="ARBA" id="ARBA00034617"/>
    </source>
</evidence>
<evidence type="ECO:0000313" key="13">
    <source>
        <dbReference type="EMBL" id="OOS26476.1"/>
    </source>
</evidence>
<dbReference type="EMBL" id="MUYV01000001">
    <property type="protein sequence ID" value="OOS26476.1"/>
    <property type="molecule type" value="Genomic_DNA"/>
</dbReference>
<dbReference type="Pfam" id="PF13361">
    <property type="entry name" value="UvrD_C"/>
    <property type="match status" value="2"/>
</dbReference>
<dbReference type="PANTHER" id="PTHR11070">
    <property type="entry name" value="UVRD / RECB / PCRA DNA HELICASE FAMILY MEMBER"/>
    <property type="match status" value="1"/>
</dbReference>
<dbReference type="AlphaFoldDB" id="A0A1T0CVV7"/>
<name>A0A1T0CVV7_9GAMM</name>
<evidence type="ECO:0000259" key="11">
    <source>
        <dbReference type="PROSITE" id="PS51198"/>
    </source>
</evidence>
<evidence type="ECO:0000313" key="14">
    <source>
        <dbReference type="Proteomes" id="UP000190683"/>
    </source>
</evidence>
<dbReference type="InterPro" id="IPR013986">
    <property type="entry name" value="DExx_box_DNA_helicase_dom_sf"/>
</dbReference>
<dbReference type="PROSITE" id="PS51198">
    <property type="entry name" value="UVRD_HELICASE_ATP_BIND"/>
    <property type="match status" value="1"/>
</dbReference>
<dbReference type="Gene3D" id="1.10.10.160">
    <property type="match status" value="1"/>
</dbReference>
<dbReference type="PROSITE" id="PS51217">
    <property type="entry name" value="UVRD_HELICASE_CTER"/>
    <property type="match status" value="1"/>
</dbReference>
<accession>A0A1T0CVV7</accession>
<proteinExistence type="inferred from homology"/>
<dbReference type="Proteomes" id="UP000190683">
    <property type="component" value="Unassembled WGS sequence"/>
</dbReference>
<dbReference type="GO" id="GO:0016887">
    <property type="term" value="F:ATP hydrolysis activity"/>
    <property type="evidence" value="ECO:0007669"/>
    <property type="project" value="RHEA"/>
</dbReference>
<keyword evidence="6" id="KW-0413">Isomerase</keyword>
<evidence type="ECO:0000256" key="6">
    <source>
        <dbReference type="ARBA" id="ARBA00023235"/>
    </source>
</evidence>
<dbReference type="GO" id="GO:0000725">
    <property type="term" value="P:recombinational repair"/>
    <property type="evidence" value="ECO:0007669"/>
    <property type="project" value="TreeGrafter"/>
</dbReference>
<dbReference type="InterPro" id="IPR014017">
    <property type="entry name" value="DNA_helicase_UvrD-like_C"/>
</dbReference>
<dbReference type="CDD" id="cd17932">
    <property type="entry name" value="DEXQc_UvrD"/>
    <property type="match status" value="1"/>
</dbReference>
<dbReference type="GO" id="GO:0005524">
    <property type="term" value="F:ATP binding"/>
    <property type="evidence" value="ECO:0007669"/>
    <property type="project" value="UniProtKB-UniRule"/>
</dbReference>
<feature type="domain" description="UvrD-like helicase ATP-binding" evidence="11">
    <location>
        <begin position="29"/>
        <end position="320"/>
    </location>
</feature>
<evidence type="ECO:0000256" key="4">
    <source>
        <dbReference type="ARBA" id="ARBA00022806"/>
    </source>
</evidence>
<dbReference type="InterPro" id="IPR014016">
    <property type="entry name" value="UvrD-like_ATP-bd"/>
</dbReference>
<dbReference type="SUPFAM" id="SSF52540">
    <property type="entry name" value="P-loop containing nucleoside triphosphate hydrolases"/>
    <property type="match status" value="1"/>
</dbReference>
<dbReference type="InterPro" id="IPR027417">
    <property type="entry name" value="P-loop_NTPase"/>
</dbReference>
<feature type="domain" description="UvrD-like helicase C-terminal" evidence="12">
    <location>
        <begin position="321"/>
        <end position="580"/>
    </location>
</feature>
<dbReference type="GO" id="GO:0003677">
    <property type="term" value="F:DNA binding"/>
    <property type="evidence" value="ECO:0007669"/>
    <property type="project" value="InterPro"/>
</dbReference>
<sequence length="697" mass="78920">MSIQPSSVNLTQTAISSVGIDMTIDTLLQELNDDQRQAATTTSPNTLVLAGAGSGKTKTIVARAAHLIDQGVPAEQIQIVTFTRRAASEIVSRVEAHLGERAAGLKASTFHTFCLAILRRYSHVFDLKGFNIIDRDDQLMMFKLIRAKLENAQNEQNPKKSNQTDRLPKPKELADTYSYARNTQCAFKEALQKHLPDFIEEADVIKQMMKDYEQQKQARRYLDYDDILEYVARYLNADAWLLDKVSGSLQHLLVDEMQDTNPLQWLIIKPLIGRSHLFCVGDDAQSIYGFRGADFQNIHSFDKRVPGAKILTLTVNYRSTQGILDLSNWLLEQSPLDYKKRLTAHRGSGIEPKLYTFANEFEEARWIIQDLKKRYNTGSPWHHHMILLRSAYSGRQVESALIDAGIPYMFIGGVKLMESAHVKDLLSMLRVTANPADELAWIRFLTLWRGIGDAGAAKLTNEMADLPDLKARIELLRQKSKVPEPALDALTRLIDTPLKPEVSVGIAVDALIEQLEQNYDKKNWPSRVRDFDLIKQLAKRHDTLIDFIEAYILEPVSYSEVTRQNNDDVVTLITIHSAKGTECEVCYIVNASVGQYPHARAAGSFDEIEEERRVLYVAMTRAKDELILTRQNANTWSMHHSDHHASAESYFLSHVPDDLLINAVPEGAKSTSGGYYEYQSRNKPKIGIDWDSDELIF</sequence>
<keyword evidence="3 10" id="KW-0378">Hydrolase</keyword>
<dbReference type="InterPro" id="IPR000212">
    <property type="entry name" value="DNA_helicase_UvrD/REP"/>
</dbReference>
<dbReference type="GO" id="GO:0043138">
    <property type="term" value="F:3'-5' DNA helicase activity"/>
    <property type="evidence" value="ECO:0007669"/>
    <property type="project" value="UniProtKB-EC"/>
</dbReference>
<reference evidence="13 14" key="1">
    <citation type="submission" date="2017-02" db="EMBL/GenBank/DDBJ databases">
        <title>Draft genome sequence of Moraxella porci CCUG 54912T type strain.</title>
        <authorList>
            <person name="Salva-Serra F."/>
            <person name="Engstrom-Jakobsson H."/>
            <person name="Thorell K."/>
            <person name="Jaen-Luchoro D."/>
            <person name="Gonzales-Siles L."/>
            <person name="Karlsson R."/>
            <person name="Yazdan S."/>
            <person name="Boulund F."/>
            <person name="Johnning A."/>
            <person name="Engstrand L."/>
            <person name="Kristiansson E."/>
            <person name="Moore E."/>
        </authorList>
    </citation>
    <scope>NUCLEOTIDE SEQUENCE [LARGE SCALE GENOMIC DNA]</scope>
    <source>
        <strain evidence="13 14">CCUG 54912</strain>
    </source>
</reference>
<evidence type="ECO:0000256" key="5">
    <source>
        <dbReference type="ARBA" id="ARBA00022840"/>
    </source>
</evidence>
<organism evidence="13 14">
    <name type="scientific">Moraxella porci DSM 25326</name>
    <dbReference type="NCBI Taxonomy" id="573983"/>
    <lineage>
        <taxon>Bacteria</taxon>
        <taxon>Pseudomonadati</taxon>
        <taxon>Pseudomonadota</taxon>
        <taxon>Gammaproteobacteria</taxon>
        <taxon>Moraxellales</taxon>
        <taxon>Moraxellaceae</taxon>
        <taxon>Moraxella</taxon>
    </lineage>
</organism>
<comment type="catalytic activity">
    <reaction evidence="9">
        <text>ATP + H2O = ADP + phosphate + H(+)</text>
        <dbReference type="Rhea" id="RHEA:13065"/>
        <dbReference type="ChEBI" id="CHEBI:15377"/>
        <dbReference type="ChEBI" id="CHEBI:15378"/>
        <dbReference type="ChEBI" id="CHEBI:30616"/>
        <dbReference type="ChEBI" id="CHEBI:43474"/>
        <dbReference type="ChEBI" id="CHEBI:456216"/>
        <dbReference type="EC" id="5.6.2.4"/>
    </reaction>
</comment>
<dbReference type="GO" id="GO:0005829">
    <property type="term" value="C:cytosol"/>
    <property type="evidence" value="ECO:0007669"/>
    <property type="project" value="TreeGrafter"/>
</dbReference>
<evidence type="ECO:0000256" key="2">
    <source>
        <dbReference type="ARBA" id="ARBA00022741"/>
    </source>
</evidence>
<keyword evidence="14" id="KW-1185">Reference proteome</keyword>
<dbReference type="Gene3D" id="1.10.486.10">
    <property type="entry name" value="PCRA, domain 4"/>
    <property type="match status" value="1"/>
</dbReference>
<comment type="caution">
    <text evidence="13">The sequence shown here is derived from an EMBL/GenBank/DDBJ whole genome shotgun (WGS) entry which is preliminary data.</text>
</comment>
<protein>
    <recommendedName>
        <fullName evidence="8">DNA 3'-5' helicase</fullName>
        <ecNumber evidence="8">5.6.2.4</ecNumber>
    </recommendedName>
</protein>
<comment type="similarity">
    <text evidence="1">Belongs to the helicase family. UvrD subfamily.</text>
</comment>
<dbReference type="Pfam" id="PF00580">
    <property type="entry name" value="UvrD-helicase"/>
    <property type="match status" value="1"/>
</dbReference>
<feature type="binding site" evidence="10">
    <location>
        <begin position="50"/>
        <end position="57"/>
    </location>
    <ligand>
        <name>ATP</name>
        <dbReference type="ChEBI" id="CHEBI:30616"/>
    </ligand>
</feature>
<evidence type="ECO:0000256" key="9">
    <source>
        <dbReference type="ARBA" id="ARBA00048988"/>
    </source>
</evidence>